<dbReference type="AlphaFoldDB" id="A0A819SWJ6"/>
<comment type="caution">
    <text evidence="1">The sequence shown here is derived from an EMBL/GenBank/DDBJ whole genome shotgun (WGS) entry which is preliminary data.</text>
</comment>
<reference evidence="1" key="1">
    <citation type="submission" date="2021-02" db="EMBL/GenBank/DDBJ databases">
        <authorList>
            <person name="Nowell W R."/>
        </authorList>
    </citation>
    <scope>NUCLEOTIDE SEQUENCE</scope>
</reference>
<evidence type="ECO:0000313" key="1">
    <source>
        <dbReference type="EMBL" id="CAF4071682.1"/>
    </source>
</evidence>
<protein>
    <submittedName>
        <fullName evidence="1">Uncharacterized protein</fullName>
    </submittedName>
</protein>
<sequence>MMMDNTAESITTAKTFRFASGQTLTLDEDKIEKIPYLATMVSSADHFESPCDNY</sequence>
<dbReference type="EMBL" id="CAJOBD010006839">
    <property type="protein sequence ID" value="CAF4071682.1"/>
    <property type="molecule type" value="Genomic_DNA"/>
</dbReference>
<dbReference type="Proteomes" id="UP000663836">
    <property type="component" value="Unassembled WGS sequence"/>
</dbReference>
<name>A0A819SWJ6_9BILA</name>
<proteinExistence type="predicted"/>
<organism evidence="1 2">
    <name type="scientific">Rotaria sordida</name>
    <dbReference type="NCBI Taxonomy" id="392033"/>
    <lineage>
        <taxon>Eukaryota</taxon>
        <taxon>Metazoa</taxon>
        <taxon>Spiralia</taxon>
        <taxon>Gnathifera</taxon>
        <taxon>Rotifera</taxon>
        <taxon>Eurotatoria</taxon>
        <taxon>Bdelloidea</taxon>
        <taxon>Philodinida</taxon>
        <taxon>Philodinidae</taxon>
        <taxon>Rotaria</taxon>
    </lineage>
</organism>
<accession>A0A819SWJ6</accession>
<evidence type="ECO:0000313" key="2">
    <source>
        <dbReference type="Proteomes" id="UP000663836"/>
    </source>
</evidence>
<feature type="non-terminal residue" evidence="1">
    <location>
        <position position="54"/>
    </location>
</feature>
<gene>
    <name evidence="1" type="ORF">JBS370_LOCUS30190</name>
</gene>